<evidence type="ECO:0000313" key="3">
    <source>
        <dbReference type="EMBL" id="CAK0898075.1"/>
    </source>
</evidence>
<feature type="transmembrane region" description="Helical" evidence="2">
    <location>
        <begin position="123"/>
        <end position="142"/>
    </location>
</feature>
<feature type="compositionally biased region" description="Basic and acidic residues" evidence="1">
    <location>
        <begin position="609"/>
        <end position="618"/>
    </location>
</feature>
<feature type="transmembrane region" description="Helical" evidence="2">
    <location>
        <begin position="72"/>
        <end position="91"/>
    </location>
</feature>
<keyword evidence="2" id="KW-1133">Transmembrane helix</keyword>
<organism evidence="3 4">
    <name type="scientific">Prorocentrum cordatum</name>
    <dbReference type="NCBI Taxonomy" id="2364126"/>
    <lineage>
        <taxon>Eukaryota</taxon>
        <taxon>Sar</taxon>
        <taxon>Alveolata</taxon>
        <taxon>Dinophyceae</taxon>
        <taxon>Prorocentrales</taxon>
        <taxon>Prorocentraceae</taxon>
        <taxon>Prorocentrum</taxon>
    </lineage>
</organism>
<feature type="compositionally biased region" description="Basic and acidic residues" evidence="1">
    <location>
        <begin position="392"/>
        <end position="403"/>
    </location>
</feature>
<keyword evidence="2" id="KW-0812">Transmembrane</keyword>
<evidence type="ECO:0000256" key="2">
    <source>
        <dbReference type="SAM" id="Phobius"/>
    </source>
</evidence>
<feature type="transmembrane region" description="Helical" evidence="2">
    <location>
        <begin position="154"/>
        <end position="173"/>
    </location>
</feature>
<proteinExistence type="predicted"/>
<feature type="region of interest" description="Disordered" evidence="1">
    <location>
        <begin position="318"/>
        <end position="418"/>
    </location>
</feature>
<evidence type="ECO:0000256" key="1">
    <source>
        <dbReference type="SAM" id="MobiDB-lite"/>
    </source>
</evidence>
<evidence type="ECO:0008006" key="5">
    <source>
        <dbReference type="Google" id="ProtNLM"/>
    </source>
</evidence>
<sequence length="660" mass="71437">MMDRERLNFAKQGAGRLAPVLALWVLLNGLRIVSSGGDRFHHDAIPLAFLLVVCVFVELFPDGVTTKSLNSFFAMLCFWPVCTALAGQDIAQRSDSMVAVLVDTFKRFFLQALVGANTIHPKVACTLILLQGIARAIIFWLRGDAQWFPSDAEGVLLALGMCLWIVLVELRFLGVFRCSLETFDPPVIELRLHCLLYALYDVVVTLDTDLCVAARAPKLDLLLNTRDAQGAHLADFMGSTDRQRFLEFVARAPPDVSNAKSNPPPAQSLNVHLLDGRGSWIQVQLFHTQFQNFGSKQVEHLIGICEVGDSGGRAAGGGTGCGTSGISVGRESSRAGTGTSVDAPSTTHGPDDQDSDCSLVAGDSASAAGIRSRTTRDPRAEKESSIAELPEQEDRVGPLRGEAEDSYDGASWQQSTQQPGEVNITFDTLRFTIRQSQSTNPVVDASLLTNESLQQWVAGWLSCRAWMEDFVNAILRPVNSESWPDRAGPPASASFRVAFRGSCKLPPDILTRNGVPYSPPSFAVPGVGAANGIESRRPHSSDVDGAMTFAGSGPPVRMKVSKVSISRRRRDDRSSRHHSRERVSPSTPVRGHSSPALATQRGRFPQESAHSRRTDAEPGLHAPAPSSFGAAQSRRESVDSLGESESKDGAEMESEHTVQI</sequence>
<keyword evidence="4" id="KW-1185">Reference proteome</keyword>
<feature type="transmembrane region" description="Helical" evidence="2">
    <location>
        <begin position="45"/>
        <end position="60"/>
    </location>
</feature>
<feature type="region of interest" description="Disordered" evidence="1">
    <location>
        <begin position="528"/>
        <end position="660"/>
    </location>
</feature>
<comment type="caution">
    <text evidence="3">The sequence shown here is derived from an EMBL/GenBank/DDBJ whole genome shotgun (WGS) entry which is preliminary data.</text>
</comment>
<dbReference type="Proteomes" id="UP001189429">
    <property type="component" value="Unassembled WGS sequence"/>
</dbReference>
<feature type="compositionally biased region" description="Basic and acidic residues" evidence="1">
    <location>
        <begin position="374"/>
        <end position="385"/>
    </location>
</feature>
<accession>A0ABN9XI32</accession>
<evidence type="ECO:0000313" key="4">
    <source>
        <dbReference type="Proteomes" id="UP001189429"/>
    </source>
</evidence>
<dbReference type="EMBL" id="CAUYUJ010020425">
    <property type="protein sequence ID" value="CAK0898075.1"/>
    <property type="molecule type" value="Genomic_DNA"/>
</dbReference>
<gene>
    <name evidence="3" type="ORF">PCOR1329_LOCUS76061</name>
</gene>
<keyword evidence="2" id="KW-0472">Membrane</keyword>
<feature type="compositionally biased region" description="Basic and acidic residues" evidence="1">
    <location>
        <begin position="633"/>
        <end position="660"/>
    </location>
</feature>
<protein>
    <recommendedName>
        <fullName evidence="5">Transmembrane protein</fullName>
    </recommendedName>
</protein>
<reference evidence="3" key="1">
    <citation type="submission" date="2023-10" db="EMBL/GenBank/DDBJ databases">
        <authorList>
            <person name="Chen Y."/>
            <person name="Shah S."/>
            <person name="Dougan E. K."/>
            <person name="Thang M."/>
            <person name="Chan C."/>
        </authorList>
    </citation>
    <scope>NUCLEOTIDE SEQUENCE [LARGE SCALE GENOMIC DNA]</scope>
</reference>
<name>A0ABN9XI32_9DINO</name>
<feature type="compositionally biased region" description="Polar residues" evidence="1">
    <location>
        <begin position="334"/>
        <end position="348"/>
    </location>
</feature>